<protein>
    <submittedName>
        <fullName evidence="1">Uncharacterized protein</fullName>
    </submittedName>
</protein>
<dbReference type="Proteomes" id="UP001175227">
    <property type="component" value="Unassembled WGS sequence"/>
</dbReference>
<proteinExistence type="predicted"/>
<dbReference type="AlphaFoldDB" id="A0AA39NUZ8"/>
<gene>
    <name evidence="1" type="ORF">IW261DRAFT_1570952</name>
</gene>
<organism evidence="1 2">
    <name type="scientific">Armillaria novae-zelandiae</name>
    <dbReference type="NCBI Taxonomy" id="153914"/>
    <lineage>
        <taxon>Eukaryota</taxon>
        <taxon>Fungi</taxon>
        <taxon>Dikarya</taxon>
        <taxon>Basidiomycota</taxon>
        <taxon>Agaricomycotina</taxon>
        <taxon>Agaricomycetes</taxon>
        <taxon>Agaricomycetidae</taxon>
        <taxon>Agaricales</taxon>
        <taxon>Marasmiineae</taxon>
        <taxon>Physalacriaceae</taxon>
        <taxon>Armillaria</taxon>
    </lineage>
</organism>
<evidence type="ECO:0000313" key="2">
    <source>
        <dbReference type="Proteomes" id="UP001175227"/>
    </source>
</evidence>
<comment type="caution">
    <text evidence="1">The sequence shown here is derived from an EMBL/GenBank/DDBJ whole genome shotgun (WGS) entry which is preliminary data.</text>
</comment>
<evidence type="ECO:0000313" key="1">
    <source>
        <dbReference type="EMBL" id="KAK0472360.1"/>
    </source>
</evidence>
<dbReference type="EMBL" id="JAUEPR010000041">
    <property type="protein sequence ID" value="KAK0472360.1"/>
    <property type="molecule type" value="Genomic_DNA"/>
</dbReference>
<keyword evidence="2" id="KW-1185">Reference proteome</keyword>
<reference evidence="1" key="1">
    <citation type="submission" date="2023-06" db="EMBL/GenBank/DDBJ databases">
        <authorList>
            <consortium name="Lawrence Berkeley National Laboratory"/>
            <person name="Ahrendt S."/>
            <person name="Sahu N."/>
            <person name="Indic B."/>
            <person name="Wong-Bajracharya J."/>
            <person name="Merenyi Z."/>
            <person name="Ke H.-M."/>
            <person name="Monk M."/>
            <person name="Kocsube S."/>
            <person name="Drula E."/>
            <person name="Lipzen A."/>
            <person name="Balint B."/>
            <person name="Henrissat B."/>
            <person name="Andreopoulos B."/>
            <person name="Martin F.M."/>
            <person name="Harder C.B."/>
            <person name="Rigling D."/>
            <person name="Ford K.L."/>
            <person name="Foster G.D."/>
            <person name="Pangilinan J."/>
            <person name="Papanicolaou A."/>
            <person name="Barry K."/>
            <person name="LaButti K."/>
            <person name="Viragh M."/>
            <person name="Koriabine M."/>
            <person name="Yan M."/>
            <person name="Riley R."/>
            <person name="Champramary S."/>
            <person name="Plett K.L."/>
            <person name="Tsai I.J."/>
            <person name="Slot J."/>
            <person name="Sipos G."/>
            <person name="Plett J."/>
            <person name="Nagy L.G."/>
            <person name="Grigoriev I.V."/>
        </authorList>
    </citation>
    <scope>NUCLEOTIDE SEQUENCE</scope>
    <source>
        <strain evidence="1">ICMP 16352</strain>
    </source>
</reference>
<sequence>MSLAGVLSLSDGVASWEGFKGMNFGHMLAYGSACEAAGRHNRRGSRFRCQGSLHAHF</sequence>
<accession>A0AA39NUZ8</accession>
<name>A0AA39NUZ8_9AGAR</name>